<dbReference type="Pfam" id="PF00400">
    <property type="entry name" value="WD40"/>
    <property type="match status" value="2"/>
</dbReference>
<dbReference type="InterPro" id="IPR015943">
    <property type="entry name" value="WD40/YVTN_repeat-like_dom_sf"/>
</dbReference>
<dbReference type="SUPFAM" id="SSF50978">
    <property type="entry name" value="WD40 repeat-like"/>
    <property type="match status" value="1"/>
</dbReference>
<protein>
    <submittedName>
        <fullName evidence="2">U3 small nucleolar RNA-associated protein</fullName>
    </submittedName>
</protein>
<evidence type="ECO:0000313" key="2">
    <source>
        <dbReference type="EMBL" id="KAJ3252444.1"/>
    </source>
</evidence>
<gene>
    <name evidence="2" type="primary">UTP4</name>
    <name evidence="2" type="ORF">HK103_001563</name>
</gene>
<dbReference type="InterPro" id="IPR046351">
    <property type="entry name" value="UTP4"/>
</dbReference>
<reference evidence="2" key="1">
    <citation type="submission" date="2020-05" db="EMBL/GenBank/DDBJ databases">
        <title>Phylogenomic resolution of chytrid fungi.</title>
        <authorList>
            <person name="Stajich J.E."/>
            <person name="Amses K."/>
            <person name="Simmons R."/>
            <person name="Seto K."/>
            <person name="Myers J."/>
            <person name="Bonds A."/>
            <person name="Quandt C.A."/>
            <person name="Barry K."/>
            <person name="Liu P."/>
            <person name="Grigoriev I."/>
            <person name="Longcore J.E."/>
            <person name="James T.Y."/>
        </authorList>
    </citation>
    <scope>NUCLEOTIDE SEQUENCE</scope>
    <source>
        <strain evidence="2">PLAUS21</strain>
    </source>
</reference>
<dbReference type="GO" id="GO:0034455">
    <property type="term" value="C:t-UTP complex"/>
    <property type="evidence" value="ECO:0007669"/>
    <property type="project" value="TreeGrafter"/>
</dbReference>
<accession>A0AAD5UB72</accession>
<sequence length="691" mass="77692">MVKTNQKKRSFDSPKEKIVEQPIEKRQKEATVVHRCRFIHYLSAPIVSMSLSNEYLAVGRQNGTIQLWNPRGNIWFHEKTIPGVKNDLEVVCWAGNRLFSAGLGGIITEYNLTTLLPSFTTSSFGGAVWSMQVNPSQQVLAVGCEDGVVRLFRIVENGLEYLSALERQSSRVVSLAWHPHKPIIVCGSTEGFVRAIHADTGRTVHRMMARKEKGQDTIIWSVLVLKDGTIVTGDSLGTVSFWHGKKGVLIKSIICHDADVLCLAGNSDGTVVFSSGVDRRVTKLVYVEETNSWVINGHKRYQNNDVRSLLYLEDRKWDAVLSGGVETGLIMSFPTAEFDKMYQRRLGFIPNPSPISVAKDRRMVMCMNDESLQVFKIGTKQILAFEAKQGRLENGQKISNQRHRHLLTINVKGETNNVSSDVSRNGELIVVSDAYKIKLFRIIYDIAEKPTVQAIHEQILDELPGALMMKFSPDGSKLAVVGTDSVIYLVDVELFTLITKFTTHKSGYESNKWNSATITNVIFSSDGKYLVSGDSSRRIVSHSLNTFKVQVLPKFTHMHTSFSVDPKESVLCVTTTVNEIYLIDLTTNTLTDWSRQCSHQLPSYFTSRTETILGVVFGIKPNVLLVYGNSYTHVIDLNEIVGQNDVWKIDHRYQSLIYCDKIEDELVVIERPYLQMLSELPDAFNSRLSGI</sequence>
<organism evidence="2 3">
    <name type="scientific">Boothiomyces macroporosus</name>
    <dbReference type="NCBI Taxonomy" id="261099"/>
    <lineage>
        <taxon>Eukaryota</taxon>
        <taxon>Fungi</taxon>
        <taxon>Fungi incertae sedis</taxon>
        <taxon>Chytridiomycota</taxon>
        <taxon>Chytridiomycota incertae sedis</taxon>
        <taxon>Chytridiomycetes</taxon>
        <taxon>Rhizophydiales</taxon>
        <taxon>Terramycetaceae</taxon>
        <taxon>Boothiomyces</taxon>
    </lineage>
</organism>
<evidence type="ECO:0000313" key="3">
    <source>
        <dbReference type="Proteomes" id="UP001210925"/>
    </source>
</evidence>
<proteinExistence type="predicted"/>
<dbReference type="InterPro" id="IPR001680">
    <property type="entry name" value="WD40_rpt"/>
</dbReference>
<dbReference type="GO" id="GO:0003723">
    <property type="term" value="F:RNA binding"/>
    <property type="evidence" value="ECO:0007669"/>
    <property type="project" value="TreeGrafter"/>
</dbReference>
<dbReference type="Pfam" id="PF12894">
    <property type="entry name" value="ANAPC4_WD40"/>
    <property type="match status" value="1"/>
</dbReference>
<dbReference type="InterPro" id="IPR024977">
    <property type="entry name" value="Apc4-like_WD40_dom"/>
</dbReference>
<dbReference type="GO" id="GO:0000462">
    <property type="term" value="P:maturation of SSU-rRNA from tricistronic rRNA transcript (SSU-rRNA, 5.8S rRNA, LSU-rRNA)"/>
    <property type="evidence" value="ECO:0007669"/>
    <property type="project" value="InterPro"/>
</dbReference>
<feature type="domain" description="Anaphase-promoting complex subunit 4-like WD40" evidence="1">
    <location>
        <begin position="132"/>
        <end position="220"/>
    </location>
</feature>
<dbReference type="GO" id="GO:0030686">
    <property type="term" value="C:90S preribosome"/>
    <property type="evidence" value="ECO:0007669"/>
    <property type="project" value="InterPro"/>
</dbReference>
<dbReference type="Gene3D" id="2.130.10.10">
    <property type="entry name" value="YVTN repeat-like/Quinoprotein amine dehydrogenase"/>
    <property type="match status" value="3"/>
</dbReference>
<dbReference type="SUPFAM" id="SSF82171">
    <property type="entry name" value="DPP6 N-terminal domain-like"/>
    <property type="match status" value="1"/>
</dbReference>
<dbReference type="AlphaFoldDB" id="A0AAD5UB72"/>
<dbReference type="PANTHER" id="PTHR44163">
    <property type="entry name" value="U3 SMALL NUCLEOLAR RNA-ASSOCIATED PROTEIN 4 HOMOLOG"/>
    <property type="match status" value="1"/>
</dbReference>
<dbReference type="SMART" id="SM00320">
    <property type="entry name" value="WD40"/>
    <property type="match status" value="8"/>
</dbReference>
<keyword evidence="3" id="KW-1185">Reference proteome</keyword>
<dbReference type="EMBL" id="JADGKB010000141">
    <property type="protein sequence ID" value="KAJ3252444.1"/>
    <property type="molecule type" value="Genomic_DNA"/>
</dbReference>
<dbReference type="GO" id="GO:0032040">
    <property type="term" value="C:small-subunit processome"/>
    <property type="evidence" value="ECO:0007669"/>
    <property type="project" value="TreeGrafter"/>
</dbReference>
<name>A0AAD5UB72_9FUNG</name>
<evidence type="ECO:0000259" key="1">
    <source>
        <dbReference type="Pfam" id="PF12894"/>
    </source>
</evidence>
<comment type="caution">
    <text evidence="2">The sequence shown here is derived from an EMBL/GenBank/DDBJ whole genome shotgun (WGS) entry which is preliminary data.</text>
</comment>
<dbReference type="InterPro" id="IPR036322">
    <property type="entry name" value="WD40_repeat_dom_sf"/>
</dbReference>
<dbReference type="Proteomes" id="UP001210925">
    <property type="component" value="Unassembled WGS sequence"/>
</dbReference>
<dbReference type="PANTHER" id="PTHR44163:SF1">
    <property type="entry name" value="U3 SMALL NUCLEOLAR RNA-ASSOCIATED PROTEIN 4 HOMOLOG"/>
    <property type="match status" value="1"/>
</dbReference>